<dbReference type="InterPro" id="IPR012336">
    <property type="entry name" value="Thioredoxin-like_fold"/>
</dbReference>
<evidence type="ECO:0000313" key="2">
    <source>
        <dbReference type="EMBL" id="MDB1122482.1"/>
    </source>
</evidence>
<organism evidence="2 3">
    <name type="scientific">Vibrio algarum</name>
    <dbReference type="NCBI Taxonomy" id="3020714"/>
    <lineage>
        <taxon>Bacteria</taxon>
        <taxon>Pseudomonadati</taxon>
        <taxon>Pseudomonadota</taxon>
        <taxon>Gammaproteobacteria</taxon>
        <taxon>Vibrionales</taxon>
        <taxon>Vibrionaceae</taxon>
        <taxon>Vibrio</taxon>
    </lineage>
</organism>
<feature type="domain" description="Thioredoxin-like fold" evidence="1">
    <location>
        <begin position="4"/>
        <end position="77"/>
    </location>
</feature>
<dbReference type="Proteomes" id="UP001210678">
    <property type="component" value="Unassembled WGS sequence"/>
</dbReference>
<dbReference type="Pfam" id="PF13192">
    <property type="entry name" value="Thioredoxin_3"/>
    <property type="match status" value="1"/>
</dbReference>
<keyword evidence="3" id="KW-1185">Reference proteome</keyword>
<gene>
    <name evidence="2" type="ORF">PGX00_01465</name>
</gene>
<dbReference type="SUPFAM" id="SSF52833">
    <property type="entry name" value="Thioredoxin-like"/>
    <property type="match status" value="1"/>
</dbReference>
<evidence type="ECO:0000313" key="3">
    <source>
        <dbReference type="Proteomes" id="UP001210678"/>
    </source>
</evidence>
<name>A0ABT4YLQ7_9VIBR</name>
<dbReference type="InterPro" id="IPR005243">
    <property type="entry name" value="THIRX-like_proc"/>
</dbReference>
<dbReference type="NCBIfam" id="TIGR00412">
    <property type="entry name" value="redox_disulf_2"/>
    <property type="match status" value="1"/>
</dbReference>
<dbReference type="PIRSF" id="PIRSF037031">
    <property type="entry name" value="Redox_disulphide_2"/>
    <property type="match status" value="1"/>
</dbReference>
<sequence length="78" mass="8585">MKVVKVLGSGCKNCQITAQLIEEAAKSQQVEIELIKVKDLQDIMAYEVMKTPAVVIDEKVVHKGSVPKADQVAAWFKS</sequence>
<comment type="caution">
    <text evidence="2">The sequence shown here is derived from an EMBL/GenBank/DDBJ whole genome shotgun (WGS) entry which is preliminary data.</text>
</comment>
<reference evidence="2 3" key="1">
    <citation type="submission" date="2023-01" db="EMBL/GenBank/DDBJ databases">
        <title>Vibrio sp. KJ40-1 sp.nov, isolated from marine algae.</title>
        <authorList>
            <person name="Butt M."/>
            <person name="Kim J.M.J."/>
            <person name="Jeon C.O.C."/>
        </authorList>
    </citation>
    <scope>NUCLEOTIDE SEQUENCE [LARGE SCALE GENOMIC DNA]</scope>
    <source>
        <strain evidence="2 3">KJ40-1</strain>
    </source>
</reference>
<dbReference type="PANTHER" id="PTHR36450:SF1">
    <property type="entry name" value="THIOREDOXIN"/>
    <property type="match status" value="1"/>
</dbReference>
<accession>A0ABT4YLQ7</accession>
<dbReference type="EMBL" id="JAQLOI010000001">
    <property type="protein sequence ID" value="MDB1122482.1"/>
    <property type="molecule type" value="Genomic_DNA"/>
</dbReference>
<evidence type="ECO:0000259" key="1">
    <source>
        <dbReference type="Pfam" id="PF13192"/>
    </source>
</evidence>
<proteinExistence type="predicted"/>
<dbReference type="InterPro" id="IPR036249">
    <property type="entry name" value="Thioredoxin-like_sf"/>
</dbReference>
<dbReference type="Gene3D" id="3.40.30.10">
    <property type="entry name" value="Glutaredoxin"/>
    <property type="match status" value="1"/>
</dbReference>
<dbReference type="PANTHER" id="PTHR36450">
    <property type="entry name" value="THIOREDOXIN"/>
    <property type="match status" value="1"/>
</dbReference>
<dbReference type="RefSeq" id="WP_272132316.1">
    <property type="nucleotide sequence ID" value="NZ_JAQLOI010000001.1"/>
</dbReference>
<protein>
    <submittedName>
        <fullName evidence="2">Thioredoxin family protein</fullName>
    </submittedName>
</protein>